<gene>
    <name evidence="3" type="ORF">VSS37_06895</name>
</gene>
<proteinExistence type="predicted"/>
<name>A0ABU6CV28_9GAMM</name>
<evidence type="ECO:0008006" key="5">
    <source>
        <dbReference type="Google" id="ProtNLM"/>
    </source>
</evidence>
<evidence type="ECO:0000313" key="3">
    <source>
        <dbReference type="EMBL" id="MEB4590700.1"/>
    </source>
</evidence>
<evidence type="ECO:0000256" key="1">
    <source>
        <dbReference type="SAM" id="MobiDB-lite"/>
    </source>
</evidence>
<organism evidence="3 4">
    <name type="scientific">Candidatus Thiothrix phosphatis</name>
    <dbReference type="NCBI Taxonomy" id="3112415"/>
    <lineage>
        <taxon>Bacteria</taxon>
        <taxon>Pseudomonadati</taxon>
        <taxon>Pseudomonadota</taxon>
        <taxon>Gammaproteobacteria</taxon>
        <taxon>Thiotrichales</taxon>
        <taxon>Thiotrichaceae</taxon>
        <taxon>Thiothrix</taxon>
    </lineage>
</organism>
<sequence length="366" mass="37788">MKMNKHMFASMIAATLAVGAAGVWAEPADTAGQNAGAQPAAAPVSSAVPAAVQGEEAAGQAPVAGHGKGFGKPDGAGKRMGAGQRGGCHGMGGMPHKGGKMQPGFMGGMPHQCGMMAPGFMGGMPYNGGMMSPIFLGIIPANSGMMAPGFMGGMPYNGGMMAPGFMGGMPRHGGMMMMQPGFMGGMPHQCGMMQPGFMGKMSPDGGMMHHPSRGDWQQKDLKLDVSKVKTLMDAFLIRHGQSDLQVGEITSGDNNTFNVNILGADNAVVKTLKVSGATGRPVGRDGGFGRPFGGKGRDADLKLDISKVKSLMDAKLIYEGNPRLMVGNIRPGEQEGTFLVDILTVDNSLVETRTISAATGRQVRGD</sequence>
<comment type="caution">
    <text evidence="3">The sequence shown here is derived from an EMBL/GenBank/DDBJ whole genome shotgun (WGS) entry which is preliminary data.</text>
</comment>
<keyword evidence="4" id="KW-1185">Reference proteome</keyword>
<accession>A0ABU6CV28</accession>
<reference evidence="4" key="1">
    <citation type="submission" date="2023-07" db="EMBL/GenBank/DDBJ databases">
        <title>The carbon used by Thiothrix.</title>
        <authorList>
            <person name="Chen L."/>
        </authorList>
    </citation>
    <scope>NUCLEOTIDE SEQUENCE [LARGE SCALE GENOMIC DNA]</scope>
</reference>
<feature type="compositionally biased region" description="Gly residues" evidence="1">
    <location>
        <begin position="66"/>
        <end position="91"/>
    </location>
</feature>
<evidence type="ECO:0000313" key="4">
    <source>
        <dbReference type="Proteomes" id="UP001308005"/>
    </source>
</evidence>
<feature type="signal peptide" evidence="2">
    <location>
        <begin position="1"/>
        <end position="25"/>
    </location>
</feature>
<dbReference type="Proteomes" id="UP001308005">
    <property type="component" value="Unassembled WGS sequence"/>
</dbReference>
<reference evidence="3 4" key="2">
    <citation type="submission" date="2024-01" db="EMBL/GenBank/DDBJ databases">
        <authorList>
            <person name="Xie X."/>
        </authorList>
    </citation>
    <scope>NUCLEOTIDE SEQUENCE [LARGE SCALE GENOMIC DNA]</scope>
    <source>
        <strain evidence="3">SCUT-1</strain>
    </source>
</reference>
<dbReference type="RefSeq" id="WP_324694066.1">
    <property type="nucleotide sequence ID" value="NZ_JAYMYJ010000052.1"/>
</dbReference>
<evidence type="ECO:0000256" key="2">
    <source>
        <dbReference type="SAM" id="SignalP"/>
    </source>
</evidence>
<feature type="compositionally biased region" description="Low complexity" evidence="1">
    <location>
        <begin position="53"/>
        <end position="62"/>
    </location>
</feature>
<protein>
    <recommendedName>
        <fullName evidence="5">PepSY domain-containing protein</fullName>
    </recommendedName>
</protein>
<keyword evidence="2" id="KW-0732">Signal</keyword>
<feature type="region of interest" description="Disordered" evidence="1">
    <location>
        <begin position="53"/>
        <end position="91"/>
    </location>
</feature>
<feature type="chain" id="PRO_5045333038" description="PepSY domain-containing protein" evidence="2">
    <location>
        <begin position="26"/>
        <end position="366"/>
    </location>
</feature>
<dbReference type="EMBL" id="JAYMYJ010000052">
    <property type="protein sequence ID" value="MEB4590700.1"/>
    <property type="molecule type" value="Genomic_DNA"/>
</dbReference>